<feature type="compositionally biased region" description="Basic and acidic residues" evidence="1">
    <location>
        <begin position="189"/>
        <end position="200"/>
    </location>
</feature>
<feature type="region of interest" description="Disordered" evidence="1">
    <location>
        <begin position="189"/>
        <end position="218"/>
    </location>
</feature>
<sequence length="446" mass="49509">MADLNTYITTFNCGRKLIDVDYFASNFFNGLKTDLPPDLIVLCLQEIAPLGYSFLGGSMLAPYLARFNEAIALASERKYRGEDVEKEYVSVMSRNVGMTGILVFAKHHVAHRIRWVQTGGVGVGEWFQMGNKGAVGVRMALHSDGNAEEAVLTFVSAHLAPFEGNWQRRNEDWQSIVEGLVFEEVGHSVKKPADNSEPERQPLLSPTDGTANANAGPHGIFSPPSQIFFAGDLNYRTSDSSPSPEDAAKWPQPIESNTDPRHISQFLPKDQLARERSKGHTLHLLSEAPIDFPPTYKYSSAAQKHALASSLTTASHKMRDGRVVETTEIRPPAEEVWLWAEHRTPSWCDRILFFEAAAPTQIHAYTALPVQPTSDHRPVVLSCSIPCKAVKTQVSPPFKIRDDWMQRRAAARRYELIVGVLAYLGWTWEGVIGGYLVLRALLGSGL</sequence>
<comment type="caution">
    <text evidence="4">The sequence shown here is derived from an EMBL/GenBank/DDBJ whole genome shotgun (WGS) entry which is preliminary data.</text>
</comment>
<feature type="domain" description="Inositol polyphosphate-related phosphatase" evidence="3">
    <location>
        <begin position="2"/>
        <end position="391"/>
    </location>
</feature>
<dbReference type="AlphaFoldDB" id="A0AAN7VY96"/>
<keyword evidence="2" id="KW-0812">Transmembrane</keyword>
<feature type="region of interest" description="Disordered" evidence="1">
    <location>
        <begin position="233"/>
        <end position="262"/>
    </location>
</feature>
<organism evidence="4 5">
    <name type="scientific">Elasticomyces elasticus</name>
    <dbReference type="NCBI Taxonomy" id="574655"/>
    <lineage>
        <taxon>Eukaryota</taxon>
        <taxon>Fungi</taxon>
        <taxon>Dikarya</taxon>
        <taxon>Ascomycota</taxon>
        <taxon>Pezizomycotina</taxon>
        <taxon>Dothideomycetes</taxon>
        <taxon>Dothideomycetidae</taxon>
        <taxon>Mycosphaerellales</taxon>
        <taxon>Teratosphaeriaceae</taxon>
        <taxon>Elasticomyces</taxon>
    </lineage>
</organism>
<dbReference type="InterPro" id="IPR000300">
    <property type="entry name" value="IPPc"/>
</dbReference>
<dbReference type="PANTHER" id="PTHR11200:SF286">
    <property type="entry name" value="5-PHOSPHATASE, PUTATIVE (AFU_ORTHOLOGUE AFUA_5G07600)-RELATED"/>
    <property type="match status" value="1"/>
</dbReference>
<dbReference type="EMBL" id="JAVRQU010000001">
    <property type="protein sequence ID" value="KAK5707919.1"/>
    <property type="molecule type" value="Genomic_DNA"/>
</dbReference>
<dbReference type="InterPro" id="IPR046985">
    <property type="entry name" value="IP5"/>
</dbReference>
<evidence type="ECO:0000259" key="3">
    <source>
        <dbReference type="SMART" id="SM00128"/>
    </source>
</evidence>
<evidence type="ECO:0000256" key="1">
    <source>
        <dbReference type="SAM" id="MobiDB-lite"/>
    </source>
</evidence>
<dbReference type="InterPro" id="IPR036691">
    <property type="entry name" value="Endo/exonu/phosph_ase_sf"/>
</dbReference>
<proteinExistence type="predicted"/>
<feature type="transmembrane region" description="Helical" evidence="2">
    <location>
        <begin position="416"/>
        <end position="438"/>
    </location>
</feature>
<dbReference type="Pfam" id="PF22669">
    <property type="entry name" value="Exo_endo_phos2"/>
    <property type="match status" value="1"/>
</dbReference>
<dbReference type="SMART" id="SM00128">
    <property type="entry name" value="IPPc"/>
    <property type="match status" value="1"/>
</dbReference>
<dbReference type="PANTHER" id="PTHR11200">
    <property type="entry name" value="INOSITOL 5-PHOSPHATASE"/>
    <property type="match status" value="1"/>
</dbReference>
<evidence type="ECO:0000313" key="4">
    <source>
        <dbReference type="EMBL" id="KAK5707919.1"/>
    </source>
</evidence>
<gene>
    <name evidence="4" type="ORF">LTR97_000458</name>
</gene>
<keyword evidence="2" id="KW-0472">Membrane</keyword>
<dbReference type="Proteomes" id="UP001310594">
    <property type="component" value="Unassembled WGS sequence"/>
</dbReference>
<name>A0AAN7VY96_9PEZI</name>
<protein>
    <recommendedName>
        <fullName evidence="3">Inositol polyphosphate-related phosphatase domain-containing protein</fullName>
    </recommendedName>
</protein>
<dbReference type="GO" id="GO:0046856">
    <property type="term" value="P:phosphatidylinositol dephosphorylation"/>
    <property type="evidence" value="ECO:0007669"/>
    <property type="project" value="InterPro"/>
</dbReference>
<dbReference type="SUPFAM" id="SSF56219">
    <property type="entry name" value="DNase I-like"/>
    <property type="match status" value="1"/>
</dbReference>
<keyword evidence="2" id="KW-1133">Transmembrane helix</keyword>
<reference evidence="4" key="1">
    <citation type="submission" date="2023-08" db="EMBL/GenBank/DDBJ databases">
        <title>Black Yeasts Isolated from many extreme environments.</title>
        <authorList>
            <person name="Coleine C."/>
            <person name="Stajich J.E."/>
            <person name="Selbmann L."/>
        </authorList>
    </citation>
    <scope>NUCLEOTIDE SEQUENCE</scope>
    <source>
        <strain evidence="4">CCFEE 5810</strain>
    </source>
</reference>
<evidence type="ECO:0000313" key="5">
    <source>
        <dbReference type="Proteomes" id="UP001310594"/>
    </source>
</evidence>
<evidence type="ECO:0000256" key="2">
    <source>
        <dbReference type="SAM" id="Phobius"/>
    </source>
</evidence>
<accession>A0AAN7VY96</accession>
<dbReference type="GO" id="GO:0004439">
    <property type="term" value="F:phosphatidylinositol-4,5-bisphosphate 5-phosphatase activity"/>
    <property type="evidence" value="ECO:0007669"/>
    <property type="project" value="TreeGrafter"/>
</dbReference>
<dbReference type="Gene3D" id="3.60.10.10">
    <property type="entry name" value="Endonuclease/exonuclease/phosphatase"/>
    <property type="match status" value="1"/>
</dbReference>